<dbReference type="Pfam" id="PF00075">
    <property type="entry name" value="RNase_H"/>
    <property type="match status" value="1"/>
</dbReference>
<evidence type="ECO:0000313" key="2">
    <source>
        <dbReference type="EMBL" id="GBM67536.1"/>
    </source>
</evidence>
<dbReference type="SUPFAM" id="SSF53098">
    <property type="entry name" value="Ribonuclease H-like"/>
    <property type="match status" value="1"/>
</dbReference>
<dbReference type="Proteomes" id="UP000499080">
    <property type="component" value="Unassembled WGS sequence"/>
</dbReference>
<dbReference type="InterPro" id="IPR036397">
    <property type="entry name" value="RNaseH_sf"/>
</dbReference>
<reference evidence="2 3" key="1">
    <citation type="journal article" date="2019" name="Sci. Rep.">
        <title>Orb-weaving spider Araneus ventricosus genome elucidates the spidroin gene catalogue.</title>
        <authorList>
            <person name="Kono N."/>
            <person name="Nakamura H."/>
            <person name="Ohtoshi R."/>
            <person name="Moran D.A.P."/>
            <person name="Shinohara A."/>
            <person name="Yoshida Y."/>
            <person name="Fujiwara M."/>
            <person name="Mori M."/>
            <person name="Tomita M."/>
            <person name="Arakawa K."/>
        </authorList>
    </citation>
    <scope>NUCLEOTIDE SEQUENCE [LARGE SCALE GENOMIC DNA]</scope>
</reference>
<organism evidence="2 3">
    <name type="scientific">Araneus ventricosus</name>
    <name type="common">Orbweaver spider</name>
    <name type="synonym">Epeira ventricosa</name>
    <dbReference type="NCBI Taxonomy" id="182803"/>
    <lineage>
        <taxon>Eukaryota</taxon>
        <taxon>Metazoa</taxon>
        <taxon>Ecdysozoa</taxon>
        <taxon>Arthropoda</taxon>
        <taxon>Chelicerata</taxon>
        <taxon>Arachnida</taxon>
        <taxon>Araneae</taxon>
        <taxon>Araneomorphae</taxon>
        <taxon>Entelegynae</taxon>
        <taxon>Araneoidea</taxon>
        <taxon>Araneidae</taxon>
        <taxon>Araneus</taxon>
    </lineage>
</organism>
<accession>A0A4Y2HQ70</accession>
<keyword evidence="3" id="KW-1185">Reference proteome</keyword>
<dbReference type="GO" id="GO:0003676">
    <property type="term" value="F:nucleic acid binding"/>
    <property type="evidence" value="ECO:0007669"/>
    <property type="project" value="InterPro"/>
</dbReference>
<sequence length="126" mass="14189">MSNRNSATPVKQGFRKKNSVCQAEMTAIYEAIKYAVNLQCDIKIWSDSQYSLKTIANVSTSSKIAREIQTLLIHHKNIRLGWIRAHVEHPENEMADYLAKTAITAVGISIHHVPLPRCSMKGKLTK</sequence>
<dbReference type="PROSITE" id="PS50879">
    <property type="entry name" value="RNASE_H_1"/>
    <property type="match status" value="1"/>
</dbReference>
<dbReference type="GO" id="GO:0004523">
    <property type="term" value="F:RNA-DNA hybrid ribonuclease activity"/>
    <property type="evidence" value="ECO:0007669"/>
    <property type="project" value="InterPro"/>
</dbReference>
<comment type="caution">
    <text evidence="2">The sequence shown here is derived from an EMBL/GenBank/DDBJ whole genome shotgun (WGS) entry which is preliminary data.</text>
</comment>
<dbReference type="Gene3D" id="3.30.420.10">
    <property type="entry name" value="Ribonuclease H-like superfamily/Ribonuclease H"/>
    <property type="match status" value="1"/>
</dbReference>
<dbReference type="OrthoDB" id="8042706at2759"/>
<dbReference type="InterPro" id="IPR012337">
    <property type="entry name" value="RNaseH-like_sf"/>
</dbReference>
<proteinExistence type="predicted"/>
<dbReference type="InterPro" id="IPR002156">
    <property type="entry name" value="RNaseH_domain"/>
</dbReference>
<protein>
    <recommendedName>
        <fullName evidence="1">RNase H type-1 domain-containing protein</fullName>
    </recommendedName>
</protein>
<evidence type="ECO:0000313" key="3">
    <source>
        <dbReference type="Proteomes" id="UP000499080"/>
    </source>
</evidence>
<dbReference type="EMBL" id="BGPR01002090">
    <property type="protein sequence ID" value="GBM67536.1"/>
    <property type="molecule type" value="Genomic_DNA"/>
</dbReference>
<evidence type="ECO:0000259" key="1">
    <source>
        <dbReference type="PROSITE" id="PS50879"/>
    </source>
</evidence>
<dbReference type="AlphaFoldDB" id="A0A4Y2HQ70"/>
<feature type="domain" description="RNase H type-1" evidence="1">
    <location>
        <begin position="1"/>
        <end position="104"/>
    </location>
</feature>
<name>A0A4Y2HQ70_ARAVE</name>
<gene>
    <name evidence="2" type="ORF">AVEN_73672_1</name>
</gene>